<sequence length="332" mass="36657">MPIVEMNAVDADRFHGEIVPAARPVVFRGLVAHWPAVAAARESDEALFAYLARFDRQEPVGTLIVPPEADGRFFYNEDLSGFNFQGGRARLSKSFDFLLANRQVERPATLAAQSIPANTHLPGFSAENVSPLLDAAIEPLLWLGNRVIVAAHQDPYENLACVVAGRRRFTLFPPEAVADLYVGPFEKTPGGPPISLVAFDDPDLEAHPRFAKALDVAQTVELMPGDALYIPYLWWHHVRSLEPVNLLTNYWWASEPAGRGQAMDAFLHAVLALRALPAHQRAAWKSIFDHYVFGDPDAATAHLPEHVHGMLGALSEEDARRIRQVLGRKLSG</sequence>
<accession>A0ABY4ZSF9</accession>
<protein>
    <submittedName>
        <fullName evidence="2">Cupin-like domain-containing protein</fullName>
    </submittedName>
</protein>
<evidence type="ECO:0000259" key="1">
    <source>
        <dbReference type="PROSITE" id="PS51184"/>
    </source>
</evidence>
<dbReference type="PANTHER" id="PTHR12461:SF105">
    <property type="entry name" value="HYPOXIA-INDUCIBLE FACTOR 1-ALPHA INHIBITOR"/>
    <property type="match status" value="1"/>
</dbReference>
<dbReference type="Proteomes" id="UP001057520">
    <property type="component" value="Chromosome"/>
</dbReference>
<dbReference type="Pfam" id="PF13621">
    <property type="entry name" value="Cupin_8"/>
    <property type="match status" value="1"/>
</dbReference>
<dbReference type="PROSITE" id="PS51184">
    <property type="entry name" value="JMJC"/>
    <property type="match status" value="1"/>
</dbReference>
<dbReference type="SUPFAM" id="SSF51197">
    <property type="entry name" value="Clavaminate synthase-like"/>
    <property type="match status" value="1"/>
</dbReference>
<name>A0ABY4ZSF9_9CAUL</name>
<organism evidence="2 3">
    <name type="scientific">Caulobacter segnis</name>
    <dbReference type="NCBI Taxonomy" id="88688"/>
    <lineage>
        <taxon>Bacteria</taxon>
        <taxon>Pseudomonadati</taxon>
        <taxon>Pseudomonadota</taxon>
        <taxon>Alphaproteobacteria</taxon>
        <taxon>Caulobacterales</taxon>
        <taxon>Caulobacteraceae</taxon>
        <taxon>Caulobacter</taxon>
    </lineage>
</organism>
<evidence type="ECO:0000313" key="2">
    <source>
        <dbReference type="EMBL" id="USQ95533.1"/>
    </source>
</evidence>
<dbReference type="SMART" id="SM00558">
    <property type="entry name" value="JmjC"/>
    <property type="match status" value="1"/>
</dbReference>
<dbReference type="Gene3D" id="2.60.120.10">
    <property type="entry name" value="Jelly Rolls"/>
    <property type="match status" value="1"/>
</dbReference>
<proteinExistence type="predicted"/>
<keyword evidence="3" id="KW-1185">Reference proteome</keyword>
<dbReference type="InterPro" id="IPR014710">
    <property type="entry name" value="RmlC-like_jellyroll"/>
</dbReference>
<dbReference type="PANTHER" id="PTHR12461">
    <property type="entry name" value="HYPOXIA-INDUCIBLE FACTOR 1 ALPHA INHIBITOR-RELATED"/>
    <property type="match status" value="1"/>
</dbReference>
<evidence type="ECO:0000313" key="3">
    <source>
        <dbReference type="Proteomes" id="UP001057520"/>
    </source>
</evidence>
<feature type="domain" description="JmjC" evidence="1">
    <location>
        <begin position="110"/>
        <end position="267"/>
    </location>
</feature>
<dbReference type="EMBL" id="CP096040">
    <property type="protein sequence ID" value="USQ95533.1"/>
    <property type="molecule type" value="Genomic_DNA"/>
</dbReference>
<reference evidence="2 3" key="1">
    <citation type="submission" date="2022-04" db="EMBL/GenBank/DDBJ databases">
        <title>Genome sequence of soybean root-associated Caulobacter segnis RL271.</title>
        <authorList>
            <person name="Longley R."/>
            <person name="Bonito G."/>
            <person name="Trigodet F."/>
            <person name="Crosson S."/>
            <person name="Fiebig A."/>
        </authorList>
    </citation>
    <scope>NUCLEOTIDE SEQUENCE [LARGE SCALE GENOMIC DNA]</scope>
    <source>
        <strain evidence="2 3">RL271</strain>
    </source>
</reference>
<dbReference type="InterPro" id="IPR041667">
    <property type="entry name" value="Cupin_8"/>
</dbReference>
<dbReference type="InterPro" id="IPR003347">
    <property type="entry name" value="JmjC_dom"/>
</dbReference>
<gene>
    <name evidence="2" type="ORF">MZV50_23800</name>
</gene>